<name>A0AAV7GZ51_DENCH</name>
<proteinExistence type="predicted"/>
<organism evidence="1 2">
    <name type="scientific">Dendrobium chrysotoxum</name>
    <name type="common">Orchid</name>
    <dbReference type="NCBI Taxonomy" id="161865"/>
    <lineage>
        <taxon>Eukaryota</taxon>
        <taxon>Viridiplantae</taxon>
        <taxon>Streptophyta</taxon>
        <taxon>Embryophyta</taxon>
        <taxon>Tracheophyta</taxon>
        <taxon>Spermatophyta</taxon>
        <taxon>Magnoliopsida</taxon>
        <taxon>Liliopsida</taxon>
        <taxon>Asparagales</taxon>
        <taxon>Orchidaceae</taxon>
        <taxon>Epidendroideae</taxon>
        <taxon>Malaxideae</taxon>
        <taxon>Dendrobiinae</taxon>
        <taxon>Dendrobium</taxon>
    </lineage>
</organism>
<protein>
    <submittedName>
        <fullName evidence="1">Uncharacterized protein</fullName>
    </submittedName>
</protein>
<accession>A0AAV7GZ51</accession>
<reference evidence="1 2" key="1">
    <citation type="journal article" date="2021" name="Hortic Res">
        <title>Chromosome-scale assembly of the Dendrobium chrysotoxum genome enhances the understanding of orchid evolution.</title>
        <authorList>
            <person name="Zhang Y."/>
            <person name="Zhang G.Q."/>
            <person name="Zhang D."/>
            <person name="Liu X.D."/>
            <person name="Xu X.Y."/>
            <person name="Sun W.H."/>
            <person name="Yu X."/>
            <person name="Zhu X."/>
            <person name="Wang Z.W."/>
            <person name="Zhao X."/>
            <person name="Zhong W.Y."/>
            <person name="Chen H."/>
            <person name="Yin W.L."/>
            <person name="Huang T."/>
            <person name="Niu S.C."/>
            <person name="Liu Z.J."/>
        </authorList>
    </citation>
    <scope>NUCLEOTIDE SEQUENCE [LARGE SCALE GENOMIC DNA]</scope>
    <source>
        <strain evidence="1">Lindl</strain>
    </source>
</reference>
<comment type="caution">
    <text evidence="1">The sequence shown here is derived from an EMBL/GenBank/DDBJ whole genome shotgun (WGS) entry which is preliminary data.</text>
</comment>
<evidence type="ECO:0000313" key="1">
    <source>
        <dbReference type="EMBL" id="KAH0466814.1"/>
    </source>
</evidence>
<dbReference type="Proteomes" id="UP000775213">
    <property type="component" value="Unassembled WGS sequence"/>
</dbReference>
<sequence length="82" mass="9052">MIRLTCLENPRFCLFCYSRAYTAHASQQLVRPTQLSQKPAVCSHNLSGHLAFAVVYGLHSAHTPKLGLQSSSLVRESGRVNP</sequence>
<keyword evidence="2" id="KW-1185">Reference proteome</keyword>
<gene>
    <name evidence="1" type="ORF">IEQ34_004052</name>
</gene>
<dbReference type="EMBL" id="JAGFBR010000005">
    <property type="protein sequence ID" value="KAH0466814.1"/>
    <property type="molecule type" value="Genomic_DNA"/>
</dbReference>
<dbReference type="AlphaFoldDB" id="A0AAV7GZ51"/>
<evidence type="ECO:0000313" key="2">
    <source>
        <dbReference type="Proteomes" id="UP000775213"/>
    </source>
</evidence>